<sequence length="167" mass="18030">MRMCRQVDGILAALILCVTMFPGVARATDYHVLFESRCAGCHGHSGGFAREQLVLGPNGVVGRSGRDLAPFLVSHAGGLSADEIPGLLAMFASQIESEAMFGERCRICHDRAYEFVRLKLIERDGALLGRYSGRAVAPFLSAGHARLTPDEAAAMTEALTRILRGKR</sequence>
<comment type="caution">
    <text evidence="1">The sequence shown here is derived from an EMBL/GenBank/DDBJ whole genome shotgun (WGS) entry which is preliminary data.</text>
</comment>
<dbReference type="AlphaFoldDB" id="A0A0X3TZA5"/>
<evidence type="ECO:0008006" key="3">
    <source>
        <dbReference type="Google" id="ProtNLM"/>
    </source>
</evidence>
<evidence type="ECO:0000313" key="2">
    <source>
        <dbReference type="Proteomes" id="UP000053791"/>
    </source>
</evidence>
<dbReference type="Proteomes" id="UP000053791">
    <property type="component" value="Unassembled WGS sequence"/>
</dbReference>
<dbReference type="STRING" id="1685379.AVO45_04755"/>
<keyword evidence="2" id="KW-1185">Reference proteome</keyword>
<organism evidence="1 2">
    <name type="scientific">Ruegeria marisrubri</name>
    <dbReference type="NCBI Taxonomy" id="1685379"/>
    <lineage>
        <taxon>Bacteria</taxon>
        <taxon>Pseudomonadati</taxon>
        <taxon>Pseudomonadota</taxon>
        <taxon>Alphaproteobacteria</taxon>
        <taxon>Rhodobacterales</taxon>
        <taxon>Roseobacteraceae</taxon>
        <taxon>Ruegeria</taxon>
    </lineage>
</organism>
<accession>A0A0X3TZA5</accession>
<protein>
    <recommendedName>
        <fullName evidence="3">Cytochrome c domain-containing protein</fullName>
    </recommendedName>
</protein>
<proteinExistence type="predicted"/>
<reference evidence="1 2" key="1">
    <citation type="submission" date="2015-12" db="EMBL/GenBank/DDBJ databases">
        <authorList>
            <person name="Shamseldin A."/>
            <person name="Moawad H."/>
            <person name="Abd El-Rahim W.M."/>
            <person name="Sadowsky M.J."/>
        </authorList>
    </citation>
    <scope>NUCLEOTIDE SEQUENCE [LARGE SCALE GENOMIC DNA]</scope>
    <source>
        <strain evidence="1 2">ZGT118</strain>
    </source>
</reference>
<gene>
    <name evidence="1" type="ORF">AVO45_04755</name>
</gene>
<evidence type="ECO:0000313" key="1">
    <source>
        <dbReference type="EMBL" id="KUJ80371.1"/>
    </source>
</evidence>
<dbReference type="EMBL" id="LQBQ01000012">
    <property type="protein sequence ID" value="KUJ80371.1"/>
    <property type="molecule type" value="Genomic_DNA"/>
</dbReference>
<name>A0A0X3TZA5_9RHOB</name>